<dbReference type="AlphaFoldDB" id="A0A8S3ZJ17"/>
<evidence type="ECO:0000256" key="7">
    <source>
        <dbReference type="ARBA" id="ARBA00023136"/>
    </source>
</evidence>
<dbReference type="OrthoDB" id="6019623at2759"/>
<keyword evidence="7" id="KW-0472">Membrane</keyword>
<organism evidence="8 9">
    <name type="scientific">Candidula unifasciata</name>
    <dbReference type="NCBI Taxonomy" id="100452"/>
    <lineage>
        <taxon>Eukaryota</taxon>
        <taxon>Metazoa</taxon>
        <taxon>Spiralia</taxon>
        <taxon>Lophotrochozoa</taxon>
        <taxon>Mollusca</taxon>
        <taxon>Gastropoda</taxon>
        <taxon>Heterobranchia</taxon>
        <taxon>Euthyneura</taxon>
        <taxon>Panpulmonata</taxon>
        <taxon>Eupulmonata</taxon>
        <taxon>Stylommatophora</taxon>
        <taxon>Helicina</taxon>
        <taxon>Helicoidea</taxon>
        <taxon>Geomitridae</taxon>
        <taxon>Candidula</taxon>
    </lineage>
</organism>
<evidence type="ECO:0000256" key="6">
    <source>
        <dbReference type="ARBA" id="ARBA00022989"/>
    </source>
</evidence>
<keyword evidence="6" id="KW-1133">Transmembrane helix</keyword>
<evidence type="ECO:0000313" key="8">
    <source>
        <dbReference type="EMBL" id="CAG5129453.1"/>
    </source>
</evidence>
<dbReference type="Pfam" id="PF10034">
    <property type="entry name" value="Dpy19"/>
    <property type="match status" value="1"/>
</dbReference>
<reference evidence="8" key="1">
    <citation type="submission" date="2021-04" db="EMBL/GenBank/DDBJ databases">
        <authorList>
            <consortium name="Molecular Ecology Group"/>
        </authorList>
    </citation>
    <scope>NUCLEOTIDE SEQUENCE</scope>
</reference>
<dbReference type="InterPro" id="IPR018732">
    <property type="entry name" value="Dpy-19/Dpy-19-like"/>
</dbReference>
<keyword evidence="9" id="KW-1185">Reference proteome</keyword>
<accession>A0A8S3ZJ17</accession>
<comment type="subcellular location">
    <subcellularLocation>
        <location evidence="1">Membrane</location>
        <topology evidence="1">Multi-pass membrane protein</topology>
    </subcellularLocation>
</comment>
<evidence type="ECO:0000256" key="5">
    <source>
        <dbReference type="ARBA" id="ARBA00022692"/>
    </source>
</evidence>
<evidence type="ECO:0000313" key="9">
    <source>
        <dbReference type="Proteomes" id="UP000678393"/>
    </source>
</evidence>
<evidence type="ECO:0000256" key="2">
    <source>
        <dbReference type="ARBA" id="ARBA00008744"/>
    </source>
</evidence>
<keyword evidence="5" id="KW-0812">Transmembrane</keyword>
<dbReference type="PANTHER" id="PTHR31488">
    <property type="entry name" value="DPY-19-LIKE 1, LIKE (H. SAPIENS)"/>
    <property type="match status" value="1"/>
</dbReference>
<name>A0A8S3ZJ17_9EUPU</name>
<feature type="non-terminal residue" evidence="8">
    <location>
        <position position="1"/>
    </location>
</feature>
<dbReference type="GO" id="GO:0005637">
    <property type="term" value="C:nuclear inner membrane"/>
    <property type="evidence" value="ECO:0007669"/>
    <property type="project" value="TreeGrafter"/>
</dbReference>
<proteinExistence type="inferred from homology"/>
<evidence type="ECO:0000256" key="1">
    <source>
        <dbReference type="ARBA" id="ARBA00004141"/>
    </source>
</evidence>
<gene>
    <name evidence="8" type="ORF">CUNI_LOCUS15011</name>
</gene>
<comment type="caution">
    <text evidence="8">The sequence shown here is derived from an EMBL/GenBank/DDBJ whole genome shotgun (WGS) entry which is preliminary data.</text>
</comment>
<keyword evidence="4" id="KW-0808">Transferase</keyword>
<dbReference type="PANTHER" id="PTHR31488:SF1">
    <property type="entry name" value="C-MANNOSYLTRANSFERASE DPY19L1"/>
    <property type="match status" value="1"/>
</dbReference>
<protein>
    <recommendedName>
        <fullName evidence="10">C-mannosyltransferase DPY19L1</fullName>
    </recommendedName>
</protein>
<evidence type="ECO:0008006" key="10">
    <source>
        <dbReference type="Google" id="ProtNLM"/>
    </source>
</evidence>
<dbReference type="EMBL" id="CAJHNH020003502">
    <property type="protein sequence ID" value="CAG5129453.1"/>
    <property type="molecule type" value="Genomic_DNA"/>
</dbReference>
<keyword evidence="3" id="KW-0328">Glycosyltransferase</keyword>
<dbReference type="GO" id="GO:0000030">
    <property type="term" value="F:mannosyltransferase activity"/>
    <property type="evidence" value="ECO:0007669"/>
    <property type="project" value="TreeGrafter"/>
</dbReference>
<evidence type="ECO:0000256" key="4">
    <source>
        <dbReference type="ARBA" id="ARBA00022679"/>
    </source>
</evidence>
<comment type="similarity">
    <text evidence="2">Belongs to the dpy-19 family.</text>
</comment>
<sequence>IVYHTFQLLAFTGMAVMVMRLKLFWTPHLCLYSSLLVSPRIFGELRARPNIHAAALILLLASMAWQGKANIDKQRGIIGEFSNVQQEELIEWINNHTPPDAVFAGAMPTMATVKLCTLRPIVNHPHYEDAGLRGRTKLVYSMYSRKPLAQVKENLRSLGVQYAVLEDSWCVKRTKPGCSMPEIWDLEDQENQGKPPACTELKKNPQPYFKPVFRNNVYTVLKLL</sequence>
<evidence type="ECO:0000256" key="3">
    <source>
        <dbReference type="ARBA" id="ARBA00022676"/>
    </source>
</evidence>
<dbReference type="Proteomes" id="UP000678393">
    <property type="component" value="Unassembled WGS sequence"/>
</dbReference>